<dbReference type="NCBIfam" id="TIGR00722">
    <property type="entry name" value="ttdA_fumA_fumB"/>
    <property type="match status" value="1"/>
</dbReference>
<dbReference type="GO" id="GO:0046872">
    <property type="term" value="F:metal ion binding"/>
    <property type="evidence" value="ECO:0007669"/>
    <property type="project" value="UniProtKB-KW"/>
</dbReference>
<dbReference type="GO" id="GO:0051539">
    <property type="term" value="F:4 iron, 4 sulfur cluster binding"/>
    <property type="evidence" value="ECO:0007669"/>
    <property type="project" value="UniProtKB-KW"/>
</dbReference>
<dbReference type="Pfam" id="PF05681">
    <property type="entry name" value="Fumerase"/>
    <property type="match status" value="1"/>
</dbReference>
<dbReference type="AlphaFoldDB" id="A0A7G9YWF9"/>
<evidence type="ECO:0000256" key="5">
    <source>
        <dbReference type="ARBA" id="ARBA00023014"/>
    </source>
</evidence>
<evidence type="ECO:0000256" key="1">
    <source>
        <dbReference type="ARBA" id="ARBA00008876"/>
    </source>
</evidence>
<dbReference type="PANTHER" id="PTHR30389">
    <property type="entry name" value="FUMARATE HYDRATASE-RELATED"/>
    <property type="match status" value="1"/>
</dbReference>
<sequence length="295" mass="31745">MITKKLIKDVTINILKRAETTLPDDVKQALNRAYEQETNKIARVQLKAMLDNVKLAEELQRPLCQDTGLPLFFVTLGSGNINVNLNDIESGIREGVREATEIIPLRPNVVNPITREGGETNTGDGIPHINYKIADFNVNGLELLVFPKGGGSENVCAFAMLTPKPEEETVEAIKKFVLDAVLNAAGKPCPPTTIGVGIGGSADMAMSLAKTALLRPIGVRHKDAKIARIEAELLEAVNNTGIGPMGLGGKTTALDAHIETADTHITSLPVAINFQCWVARKASARIYSSGKVEYL</sequence>
<accession>A0A7G9YWF9</accession>
<evidence type="ECO:0000259" key="7">
    <source>
        <dbReference type="Pfam" id="PF05681"/>
    </source>
</evidence>
<evidence type="ECO:0000256" key="6">
    <source>
        <dbReference type="ARBA" id="ARBA00023239"/>
    </source>
</evidence>
<dbReference type="InterPro" id="IPR051208">
    <property type="entry name" value="Class-I_Fumarase/Tartrate_DH"/>
</dbReference>
<feature type="domain" description="Fe-S hydro-lyase tartrate dehydratase alpha-type catalytic" evidence="7">
    <location>
        <begin position="12"/>
        <end position="284"/>
    </location>
</feature>
<organism evidence="8">
    <name type="scientific">Candidatus Methanophagaceae archaeon ANME-1 ERB6</name>
    <dbReference type="NCBI Taxonomy" id="2759912"/>
    <lineage>
        <taxon>Archaea</taxon>
        <taxon>Methanobacteriati</taxon>
        <taxon>Methanobacteriota</taxon>
        <taxon>Stenosarchaea group</taxon>
        <taxon>Methanomicrobia</taxon>
        <taxon>Candidatus Methanophagales</taxon>
        <taxon>Candidatus Methanophagaceae</taxon>
    </lineage>
</organism>
<dbReference type="PANTHER" id="PTHR30389:SF17">
    <property type="entry name" value="L(+)-TARTRATE DEHYDRATASE SUBUNIT ALPHA-RELATED"/>
    <property type="match status" value="1"/>
</dbReference>
<gene>
    <name evidence="8" type="ORF">CJELADDK_00022</name>
</gene>
<dbReference type="InterPro" id="IPR004646">
    <property type="entry name" value="Fe-S_hydro-lyase_TtdA-typ_cat"/>
</dbReference>
<keyword evidence="3" id="KW-0479">Metal-binding</keyword>
<keyword evidence="5" id="KW-0411">Iron-sulfur</keyword>
<evidence type="ECO:0000256" key="4">
    <source>
        <dbReference type="ARBA" id="ARBA00023004"/>
    </source>
</evidence>
<keyword evidence="4" id="KW-0408">Iron</keyword>
<keyword evidence="6" id="KW-0456">Lyase</keyword>
<dbReference type="EMBL" id="MT631508">
    <property type="protein sequence ID" value="QNO52343.1"/>
    <property type="molecule type" value="Genomic_DNA"/>
</dbReference>
<proteinExistence type="inferred from homology"/>
<evidence type="ECO:0000256" key="3">
    <source>
        <dbReference type="ARBA" id="ARBA00022723"/>
    </source>
</evidence>
<comment type="similarity">
    <text evidence="1">Belongs to the class-I fumarase family.</text>
</comment>
<protein>
    <recommendedName>
        <fullName evidence="7">Fe-S hydro-lyase tartrate dehydratase alpha-type catalytic domain-containing protein</fullName>
    </recommendedName>
</protein>
<dbReference type="GO" id="GO:0016829">
    <property type="term" value="F:lyase activity"/>
    <property type="evidence" value="ECO:0007669"/>
    <property type="project" value="UniProtKB-KW"/>
</dbReference>
<evidence type="ECO:0000313" key="8">
    <source>
        <dbReference type="EMBL" id="QNO52343.1"/>
    </source>
</evidence>
<reference evidence="8" key="1">
    <citation type="submission" date="2020-06" db="EMBL/GenBank/DDBJ databases">
        <title>Unique genomic features of the anaerobic methanotrophic archaea.</title>
        <authorList>
            <person name="Chadwick G.L."/>
            <person name="Skennerton C.T."/>
            <person name="Laso-Perez R."/>
            <person name="Leu A.O."/>
            <person name="Speth D.R."/>
            <person name="Yu H."/>
            <person name="Morgan-Lang C."/>
            <person name="Hatzenpichler R."/>
            <person name="Goudeau D."/>
            <person name="Malmstrom R."/>
            <person name="Brazelton W.J."/>
            <person name="Woyke T."/>
            <person name="Hallam S.J."/>
            <person name="Tyson G.W."/>
            <person name="Wegener G."/>
            <person name="Boetius A."/>
            <person name="Orphan V."/>
        </authorList>
    </citation>
    <scope>NUCLEOTIDE SEQUENCE</scope>
</reference>
<keyword evidence="2" id="KW-0004">4Fe-4S</keyword>
<evidence type="ECO:0000256" key="2">
    <source>
        <dbReference type="ARBA" id="ARBA00022485"/>
    </source>
</evidence>
<name>A0A7G9YWF9_9EURY</name>
<dbReference type="NCBIfam" id="NF004885">
    <property type="entry name" value="PRK06246.1"/>
    <property type="match status" value="1"/>
</dbReference>